<organism evidence="1 2">
    <name type="scientific">Geodia barretti</name>
    <name type="common">Barrett's horny sponge</name>
    <dbReference type="NCBI Taxonomy" id="519541"/>
    <lineage>
        <taxon>Eukaryota</taxon>
        <taxon>Metazoa</taxon>
        <taxon>Porifera</taxon>
        <taxon>Demospongiae</taxon>
        <taxon>Heteroscleromorpha</taxon>
        <taxon>Tetractinellida</taxon>
        <taxon>Astrophorina</taxon>
        <taxon>Geodiidae</taxon>
        <taxon>Geodia</taxon>
    </lineage>
</organism>
<evidence type="ECO:0000313" key="1">
    <source>
        <dbReference type="EMBL" id="CAI8033946.1"/>
    </source>
</evidence>
<proteinExistence type="predicted"/>
<dbReference type="EMBL" id="CASHTH010002706">
    <property type="protein sequence ID" value="CAI8033946.1"/>
    <property type="molecule type" value="Genomic_DNA"/>
</dbReference>
<reference evidence="1" key="1">
    <citation type="submission" date="2023-03" db="EMBL/GenBank/DDBJ databases">
        <authorList>
            <person name="Steffen K."/>
            <person name="Cardenas P."/>
        </authorList>
    </citation>
    <scope>NUCLEOTIDE SEQUENCE</scope>
</reference>
<gene>
    <name evidence="1" type="ORF">GBAR_LOCUS19137</name>
</gene>
<accession>A0AA35SS56</accession>
<dbReference type="Proteomes" id="UP001174909">
    <property type="component" value="Unassembled WGS sequence"/>
</dbReference>
<evidence type="ECO:0000313" key="2">
    <source>
        <dbReference type="Proteomes" id="UP001174909"/>
    </source>
</evidence>
<dbReference type="AlphaFoldDB" id="A0AA35SS56"/>
<protein>
    <submittedName>
        <fullName evidence="1">Uncharacterized protein</fullName>
    </submittedName>
</protein>
<sequence>MEHLLRFVDRVRESLSSGSLQPSQVTNTVVDTAVVLKVSNPPPYHSREFDSTCEVCPPSLSHYHRVRVLSNWVISSDCCCGDCNEN</sequence>
<feature type="non-terminal residue" evidence="1">
    <location>
        <position position="86"/>
    </location>
</feature>
<name>A0AA35SS56_GEOBA</name>
<comment type="caution">
    <text evidence="1">The sequence shown here is derived from an EMBL/GenBank/DDBJ whole genome shotgun (WGS) entry which is preliminary data.</text>
</comment>
<keyword evidence="2" id="KW-1185">Reference proteome</keyword>